<sequence length="433" mass="48175">MNFLGQELIANMEEHNRDLSLCKVCGDKASGKHYGVPSCDGCRGFFKRSIRRYASRNLDYVCKENGQCIVDVSRRNQCQACRFAKCLEVNMKRDVSFDGLKRWISKKVSFSAVQHERAPRSSSSLVAAVRRAPSGIYPGLSHVYHTTGSPYHPLLYPTLFPFKPTVSAFTAGVAHFLPRSSTESLSSVTAAKEDEVTSSEEASSVIRRSDPKELYSGDHANVSLVPPPIINPSLTEYGVPGQSLLPTENIYESAAKLLFLAVKWARSIPSFLELSFRDQAILLEESWSELFVLTAAQWNFSVDESILVSIILPVERKQILAEELRRLRELLARFAILRVDHSEYACLKAIALFKGESRGLCDIGRVTTLQEQTVTVLGERGAGRVGRLLLLLPPTRALCRGTLQELLFKPTVGEVSVERLLGDMVRATRPTQL</sequence>
<evidence type="ECO:0000259" key="12">
    <source>
        <dbReference type="PROSITE" id="PS51030"/>
    </source>
</evidence>
<keyword evidence="4 10" id="KW-0862">Zinc</keyword>
<comment type="caution">
    <text evidence="14">The sequence shown here is derived from an EMBL/GenBank/DDBJ whole genome shotgun (WGS) entry which is preliminary data.</text>
</comment>
<evidence type="ECO:0000256" key="10">
    <source>
        <dbReference type="RuleBase" id="RU004334"/>
    </source>
</evidence>
<feature type="domain" description="NR LBD" evidence="13">
    <location>
        <begin position="215"/>
        <end position="428"/>
    </location>
</feature>
<dbReference type="InterPro" id="IPR001723">
    <property type="entry name" value="Nuclear_hrmn_rcpt"/>
</dbReference>
<keyword evidence="9 10" id="KW-0539">Nucleus</keyword>
<dbReference type="Pfam" id="PF00105">
    <property type="entry name" value="zf-C4"/>
    <property type="match status" value="1"/>
</dbReference>
<keyword evidence="5 10" id="KW-0805">Transcription regulation</keyword>
<keyword evidence="15" id="KW-1185">Reference proteome</keyword>
<accession>A0AA39FDE6</accession>
<evidence type="ECO:0000256" key="9">
    <source>
        <dbReference type="ARBA" id="ARBA00023242"/>
    </source>
</evidence>
<reference evidence="14" key="1">
    <citation type="journal article" date="2023" name="bioRxiv">
        <title>Scaffold-level genome assemblies of two parasitoid biocontrol wasps reveal the parthenogenesis mechanism and an associated novel virus.</title>
        <authorList>
            <person name="Inwood S."/>
            <person name="Skelly J."/>
            <person name="Guhlin J."/>
            <person name="Harrop T."/>
            <person name="Goldson S."/>
            <person name="Dearden P."/>
        </authorList>
    </citation>
    <scope>NUCLEOTIDE SEQUENCE</scope>
    <source>
        <strain evidence="14">Lincoln</strain>
        <tissue evidence="14">Whole body</tissue>
    </source>
</reference>
<evidence type="ECO:0000256" key="4">
    <source>
        <dbReference type="ARBA" id="ARBA00022833"/>
    </source>
</evidence>
<evidence type="ECO:0000256" key="5">
    <source>
        <dbReference type="ARBA" id="ARBA00023015"/>
    </source>
</evidence>
<keyword evidence="3 10" id="KW-0863">Zinc-finger</keyword>
<evidence type="ECO:0000313" key="15">
    <source>
        <dbReference type="Proteomes" id="UP001168972"/>
    </source>
</evidence>
<dbReference type="GO" id="GO:0005634">
    <property type="term" value="C:nucleus"/>
    <property type="evidence" value="ECO:0007669"/>
    <property type="project" value="UniProtKB-SubCell"/>
</dbReference>
<dbReference type="SMART" id="SM00430">
    <property type="entry name" value="HOLI"/>
    <property type="match status" value="1"/>
</dbReference>
<comment type="similarity">
    <text evidence="10">Belongs to the nuclear hormone receptor family.</text>
</comment>
<evidence type="ECO:0008006" key="16">
    <source>
        <dbReference type="Google" id="ProtNLM"/>
    </source>
</evidence>
<reference evidence="14" key="2">
    <citation type="submission" date="2023-03" db="EMBL/GenBank/DDBJ databases">
        <authorList>
            <person name="Inwood S.N."/>
            <person name="Skelly J.G."/>
            <person name="Guhlin J."/>
            <person name="Harrop T.W.R."/>
            <person name="Goldson S.G."/>
            <person name="Dearden P.K."/>
        </authorList>
    </citation>
    <scope>NUCLEOTIDE SEQUENCE</scope>
    <source>
        <strain evidence="14">Lincoln</strain>
        <tissue evidence="14">Whole body</tissue>
    </source>
</reference>
<evidence type="ECO:0000256" key="1">
    <source>
        <dbReference type="ARBA" id="ARBA00004123"/>
    </source>
</evidence>
<dbReference type="PROSITE" id="PS51843">
    <property type="entry name" value="NR_LBD"/>
    <property type="match status" value="1"/>
</dbReference>
<dbReference type="CDD" id="cd07164">
    <property type="entry name" value="NR_DBD_PNR_like_1"/>
    <property type="match status" value="1"/>
</dbReference>
<organism evidence="14 15">
    <name type="scientific">Microctonus hyperodae</name>
    <name type="common">Parasitoid wasp</name>
    <dbReference type="NCBI Taxonomy" id="165561"/>
    <lineage>
        <taxon>Eukaryota</taxon>
        <taxon>Metazoa</taxon>
        <taxon>Ecdysozoa</taxon>
        <taxon>Arthropoda</taxon>
        <taxon>Hexapoda</taxon>
        <taxon>Insecta</taxon>
        <taxon>Pterygota</taxon>
        <taxon>Neoptera</taxon>
        <taxon>Endopterygota</taxon>
        <taxon>Hymenoptera</taxon>
        <taxon>Apocrita</taxon>
        <taxon>Ichneumonoidea</taxon>
        <taxon>Braconidae</taxon>
        <taxon>Euphorinae</taxon>
        <taxon>Microctonus</taxon>
    </lineage>
</organism>
<name>A0AA39FDE6_MICHY</name>
<feature type="domain" description="Nuclear receptor" evidence="12">
    <location>
        <begin position="19"/>
        <end position="98"/>
    </location>
</feature>
<feature type="region of interest" description="Disordered" evidence="11">
    <location>
        <begin position="187"/>
        <end position="207"/>
    </location>
</feature>
<dbReference type="AlphaFoldDB" id="A0AA39FDE6"/>
<keyword evidence="6 10" id="KW-0238">DNA-binding</keyword>
<gene>
    <name evidence="14" type="ORF">PV327_004827</name>
</gene>
<evidence type="ECO:0000256" key="2">
    <source>
        <dbReference type="ARBA" id="ARBA00022723"/>
    </source>
</evidence>
<dbReference type="Proteomes" id="UP001168972">
    <property type="component" value="Unassembled WGS sequence"/>
</dbReference>
<dbReference type="Pfam" id="PF00104">
    <property type="entry name" value="Hormone_recep"/>
    <property type="match status" value="1"/>
</dbReference>
<proteinExistence type="inferred from homology"/>
<dbReference type="SMART" id="SM00399">
    <property type="entry name" value="ZnF_C4"/>
    <property type="match status" value="1"/>
</dbReference>
<dbReference type="InterPro" id="IPR035500">
    <property type="entry name" value="NHR-like_dom_sf"/>
</dbReference>
<protein>
    <recommendedName>
        <fullName evidence="16">Nuclear receptor subfamily 2 group E member 1</fullName>
    </recommendedName>
</protein>
<evidence type="ECO:0000256" key="11">
    <source>
        <dbReference type="SAM" id="MobiDB-lite"/>
    </source>
</evidence>
<evidence type="ECO:0000256" key="7">
    <source>
        <dbReference type="ARBA" id="ARBA00023163"/>
    </source>
</evidence>
<dbReference type="SUPFAM" id="SSF48508">
    <property type="entry name" value="Nuclear receptor ligand-binding domain"/>
    <property type="match status" value="1"/>
</dbReference>
<dbReference type="SUPFAM" id="SSF57716">
    <property type="entry name" value="Glucocorticoid receptor-like (DNA-binding domain)"/>
    <property type="match status" value="1"/>
</dbReference>
<dbReference type="GO" id="GO:0043565">
    <property type="term" value="F:sequence-specific DNA binding"/>
    <property type="evidence" value="ECO:0007669"/>
    <property type="project" value="InterPro"/>
</dbReference>
<dbReference type="Gene3D" id="3.30.50.10">
    <property type="entry name" value="Erythroid Transcription Factor GATA-1, subunit A"/>
    <property type="match status" value="1"/>
</dbReference>
<dbReference type="GO" id="GO:0003700">
    <property type="term" value="F:DNA-binding transcription factor activity"/>
    <property type="evidence" value="ECO:0007669"/>
    <property type="project" value="InterPro"/>
</dbReference>
<evidence type="ECO:0000256" key="3">
    <source>
        <dbReference type="ARBA" id="ARBA00022771"/>
    </source>
</evidence>
<keyword evidence="7 10" id="KW-0804">Transcription</keyword>
<dbReference type="PRINTS" id="PR00047">
    <property type="entry name" value="STROIDFINGER"/>
</dbReference>
<dbReference type="InterPro" id="IPR000536">
    <property type="entry name" value="Nucl_hrmn_rcpt_lig-bd"/>
</dbReference>
<dbReference type="EMBL" id="JAQQBR010001832">
    <property type="protein sequence ID" value="KAK0167428.1"/>
    <property type="molecule type" value="Genomic_DNA"/>
</dbReference>
<evidence type="ECO:0000313" key="14">
    <source>
        <dbReference type="EMBL" id="KAK0167428.1"/>
    </source>
</evidence>
<evidence type="ECO:0000256" key="6">
    <source>
        <dbReference type="ARBA" id="ARBA00023125"/>
    </source>
</evidence>
<comment type="subcellular location">
    <subcellularLocation>
        <location evidence="1 10">Nucleus</location>
    </subcellularLocation>
</comment>
<dbReference type="GO" id="GO:0008270">
    <property type="term" value="F:zinc ion binding"/>
    <property type="evidence" value="ECO:0007669"/>
    <property type="project" value="UniProtKB-KW"/>
</dbReference>
<dbReference type="PROSITE" id="PS51030">
    <property type="entry name" value="NUCLEAR_REC_DBD_2"/>
    <property type="match status" value="1"/>
</dbReference>
<dbReference type="PRINTS" id="PR00398">
    <property type="entry name" value="STRDHORMONER"/>
</dbReference>
<dbReference type="InterPro" id="IPR050274">
    <property type="entry name" value="Nuclear_hormone_rcpt_NR2"/>
</dbReference>
<dbReference type="PROSITE" id="PS00031">
    <property type="entry name" value="NUCLEAR_REC_DBD_1"/>
    <property type="match status" value="1"/>
</dbReference>
<keyword evidence="2 10" id="KW-0479">Metal-binding</keyword>
<dbReference type="InterPro" id="IPR013088">
    <property type="entry name" value="Znf_NHR/GATA"/>
</dbReference>
<dbReference type="PANTHER" id="PTHR24083">
    <property type="entry name" value="NUCLEAR HORMONE RECEPTOR"/>
    <property type="match status" value="1"/>
</dbReference>
<evidence type="ECO:0000259" key="13">
    <source>
        <dbReference type="PROSITE" id="PS51843"/>
    </source>
</evidence>
<dbReference type="InterPro" id="IPR001628">
    <property type="entry name" value="Znf_hrmn_rcpt"/>
</dbReference>
<keyword evidence="8 10" id="KW-0675">Receptor</keyword>
<dbReference type="Gene3D" id="1.10.565.10">
    <property type="entry name" value="Retinoid X Receptor"/>
    <property type="match status" value="1"/>
</dbReference>
<evidence type="ECO:0000256" key="8">
    <source>
        <dbReference type="ARBA" id="ARBA00023170"/>
    </source>
</evidence>